<evidence type="ECO:0000259" key="1">
    <source>
        <dbReference type="Pfam" id="PF00561"/>
    </source>
</evidence>
<dbReference type="Gene3D" id="3.40.50.1820">
    <property type="entry name" value="alpha/beta hydrolase"/>
    <property type="match status" value="1"/>
</dbReference>
<dbReference type="GO" id="GO:0016020">
    <property type="term" value="C:membrane"/>
    <property type="evidence" value="ECO:0007669"/>
    <property type="project" value="TreeGrafter"/>
</dbReference>
<dbReference type="InterPro" id="IPR029058">
    <property type="entry name" value="AB_hydrolase_fold"/>
</dbReference>
<dbReference type="PANTHER" id="PTHR43798:SF33">
    <property type="entry name" value="HYDROLASE, PUTATIVE (AFU_ORTHOLOGUE AFUA_2G14860)-RELATED"/>
    <property type="match status" value="1"/>
</dbReference>
<reference evidence="2" key="1">
    <citation type="journal article" date="2020" name="Stud. Mycol.">
        <title>101 Dothideomycetes genomes: a test case for predicting lifestyles and emergence of pathogens.</title>
        <authorList>
            <person name="Haridas S."/>
            <person name="Albert R."/>
            <person name="Binder M."/>
            <person name="Bloem J."/>
            <person name="Labutti K."/>
            <person name="Salamov A."/>
            <person name="Andreopoulos B."/>
            <person name="Baker S."/>
            <person name="Barry K."/>
            <person name="Bills G."/>
            <person name="Bluhm B."/>
            <person name="Cannon C."/>
            <person name="Castanera R."/>
            <person name="Culley D."/>
            <person name="Daum C."/>
            <person name="Ezra D."/>
            <person name="Gonzalez J."/>
            <person name="Henrissat B."/>
            <person name="Kuo A."/>
            <person name="Liang C."/>
            <person name="Lipzen A."/>
            <person name="Lutzoni F."/>
            <person name="Magnuson J."/>
            <person name="Mondo S."/>
            <person name="Nolan M."/>
            <person name="Ohm R."/>
            <person name="Pangilinan J."/>
            <person name="Park H.-J."/>
            <person name="Ramirez L."/>
            <person name="Alfaro M."/>
            <person name="Sun H."/>
            <person name="Tritt A."/>
            <person name="Yoshinaga Y."/>
            <person name="Zwiers L.-H."/>
            <person name="Turgeon B."/>
            <person name="Goodwin S."/>
            <person name="Spatafora J."/>
            <person name="Crous P."/>
            <person name="Grigoriev I."/>
        </authorList>
    </citation>
    <scope>NUCLEOTIDE SEQUENCE</scope>
    <source>
        <strain evidence="2">CBS 122368</strain>
    </source>
</reference>
<evidence type="ECO:0000313" key="2">
    <source>
        <dbReference type="EMBL" id="KAF2250532.1"/>
    </source>
</evidence>
<proteinExistence type="predicted"/>
<dbReference type="InterPro" id="IPR000639">
    <property type="entry name" value="Epox_hydrolase-like"/>
</dbReference>
<sequence>MPFLEHQGANLFYTSHGSGPPALLLHGWGCDSNDWSFQIPFLTSLGLRVIALDHRGHGCSSAPADINSYAARTLVEDAIALLNHLQSGPVTLIAHSMGTVTASILAAEHPDAVKALVLVHPIYSGVPPALPRMGEAMQKDIGRAPELAVEFFEKLMYTPRTPEWLKTWQLRRLLGTDPVALAGCVVGLVGTFGSVMGQSEEARMFMRKRECPRLAVCTTVLEAEAPAGWEREVGLKEGRDKVEVLTEGVFSHMVESDKFNQVLGDWLRERSLLSS</sequence>
<feature type="domain" description="AB hydrolase-1" evidence="1">
    <location>
        <begin position="23"/>
        <end position="128"/>
    </location>
</feature>
<evidence type="ECO:0000313" key="3">
    <source>
        <dbReference type="Proteomes" id="UP000800094"/>
    </source>
</evidence>
<keyword evidence="3" id="KW-1185">Reference proteome</keyword>
<accession>A0A6A6IL06</accession>
<dbReference type="InterPro" id="IPR000073">
    <property type="entry name" value="AB_hydrolase_1"/>
</dbReference>
<dbReference type="SUPFAM" id="SSF53474">
    <property type="entry name" value="alpha/beta-Hydrolases"/>
    <property type="match status" value="1"/>
</dbReference>
<dbReference type="OrthoDB" id="408373at2759"/>
<dbReference type="Proteomes" id="UP000800094">
    <property type="component" value="Unassembled WGS sequence"/>
</dbReference>
<gene>
    <name evidence="2" type="ORF">BU26DRAFT_517364</name>
</gene>
<dbReference type="RefSeq" id="XP_033685536.1">
    <property type="nucleotide sequence ID" value="XM_033828560.1"/>
</dbReference>
<keyword evidence="2" id="KW-0378">Hydrolase</keyword>
<dbReference type="PRINTS" id="PR00111">
    <property type="entry name" value="ABHYDROLASE"/>
</dbReference>
<dbReference type="PANTHER" id="PTHR43798">
    <property type="entry name" value="MONOACYLGLYCEROL LIPASE"/>
    <property type="match status" value="1"/>
</dbReference>
<name>A0A6A6IL06_9PLEO</name>
<protein>
    <submittedName>
        <fullName evidence="2">Alpha/beta-hydrolase</fullName>
    </submittedName>
</protein>
<organism evidence="2 3">
    <name type="scientific">Trematosphaeria pertusa</name>
    <dbReference type="NCBI Taxonomy" id="390896"/>
    <lineage>
        <taxon>Eukaryota</taxon>
        <taxon>Fungi</taxon>
        <taxon>Dikarya</taxon>
        <taxon>Ascomycota</taxon>
        <taxon>Pezizomycotina</taxon>
        <taxon>Dothideomycetes</taxon>
        <taxon>Pleosporomycetidae</taxon>
        <taxon>Pleosporales</taxon>
        <taxon>Massarineae</taxon>
        <taxon>Trematosphaeriaceae</taxon>
        <taxon>Trematosphaeria</taxon>
    </lineage>
</organism>
<dbReference type="GO" id="GO:0016787">
    <property type="term" value="F:hydrolase activity"/>
    <property type="evidence" value="ECO:0007669"/>
    <property type="project" value="UniProtKB-KW"/>
</dbReference>
<dbReference type="AlphaFoldDB" id="A0A6A6IL06"/>
<dbReference type="InterPro" id="IPR050266">
    <property type="entry name" value="AB_hydrolase_sf"/>
</dbReference>
<dbReference type="PRINTS" id="PR00412">
    <property type="entry name" value="EPOXHYDRLASE"/>
</dbReference>
<dbReference type="GeneID" id="54581890"/>
<dbReference type="EMBL" id="ML987193">
    <property type="protein sequence ID" value="KAF2250532.1"/>
    <property type="molecule type" value="Genomic_DNA"/>
</dbReference>
<dbReference type="Pfam" id="PF00561">
    <property type="entry name" value="Abhydrolase_1"/>
    <property type="match status" value="1"/>
</dbReference>